<gene>
    <name evidence="2" type="ORF">EJ02DRAFT_222366</name>
</gene>
<sequence length="146" mass="16627">MHWTAIFDTTRCCAWYKRGFSKGLLSEASVLNCHGSLFSYSVQHLSSKRASAKLLQGLFLQLLAFLKPCRETLLSLYILVVFTAGVDILYSGLFVGEIDRETAEGKVVDFVAKFLRKLKDRRSFQRRDFLVVYEDWPGFDSNAEVG</sequence>
<proteinExistence type="predicted"/>
<organism evidence="2 3">
    <name type="scientific">Clathrospora elynae</name>
    <dbReference type="NCBI Taxonomy" id="706981"/>
    <lineage>
        <taxon>Eukaryota</taxon>
        <taxon>Fungi</taxon>
        <taxon>Dikarya</taxon>
        <taxon>Ascomycota</taxon>
        <taxon>Pezizomycotina</taxon>
        <taxon>Dothideomycetes</taxon>
        <taxon>Pleosporomycetidae</taxon>
        <taxon>Pleosporales</taxon>
        <taxon>Diademaceae</taxon>
        <taxon>Clathrospora</taxon>
    </lineage>
</organism>
<keyword evidence="3" id="KW-1185">Reference proteome</keyword>
<keyword evidence="1" id="KW-1133">Transmembrane helix</keyword>
<keyword evidence="1" id="KW-0472">Membrane</keyword>
<keyword evidence="1" id="KW-0812">Transmembrane</keyword>
<accession>A0A6A5SUS1</accession>
<evidence type="ECO:0000313" key="2">
    <source>
        <dbReference type="EMBL" id="KAF1940827.1"/>
    </source>
</evidence>
<dbReference type="Proteomes" id="UP000800038">
    <property type="component" value="Unassembled WGS sequence"/>
</dbReference>
<protein>
    <submittedName>
        <fullName evidence="2">Uncharacterized protein</fullName>
    </submittedName>
</protein>
<dbReference type="AlphaFoldDB" id="A0A6A5SUS1"/>
<feature type="transmembrane region" description="Helical" evidence="1">
    <location>
        <begin position="74"/>
        <end position="96"/>
    </location>
</feature>
<reference evidence="2" key="1">
    <citation type="journal article" date="2020" name="Stud. Mycol.">
        <title>101 Dothideomycetes genomes: a test case for predicting lifestyles and emergence of pathogens.</title>
        <authorList>
            <person name="Haridas S."/>
            <person name="Albert R."/>
            <person name="Binder M."/>
            <person name="Bloem J."/>
            <person name="Labutti K."/>
            <person name="Salamov A."/>
            <person name="Andreopoulos B."/>
            <person name="Baker S."/>
            <person name="Barry K."/>
            <person name="Bills G."/>
            <person name="Bluhm B."/>
            <person name="Cannon C."/>
            <person name="Castanera R."/>
            <person name="Culley D."/>
            <person name="Daum C."/>
            <person name="Ezra D."/>
            <person name="Gonzalez J."/>
            <person name="Henrissat B."/>
            <person name="Kuo A."/>
            <person name="Liang C."/>
            <person name="Lipzen A."/>
            <person name="Lutzoni F."/>
            <person name="Magnuson J."/>
            <person name="Mondo S."/>
            <person name="Nolan M."/>
            <person name="Ohm R."/>
            <person name="Pangilinan J."/>
            <person name="Park H.-J."/>
            <person name="Ramirez L."/>
            <person name="Alfaro M."/>
            <person name="Sun H."/>
            <person name="Tritt A."/>
            <person name="Yoshinaga Y."/>
            <person name="Zwiers L.-H."/>
            <person name="Turgeon B."/>
            <person name="Goodwin S."/>
            <person name="Spatafora J."/>
            <person name="Crous P."/>
            <person name="Grigoriev I."/>
        </authorList>
    </citation>
    <scope>NUCLEOTIDE SEQUENCE</scope>
    <source>
        <strain evidence="2">CBS 161.51</strain>
    </source>
</reference>
<name>A0A6A5SUS1_9PLEO</name>
<evidence type="ECO:0000256" key="1">
    <source>
        <dbReference type="SAM" id="Phobius"/>
    </source>
</evidence>
<evidence type="ECO:0000313" key="3">
    <source>
        <dbReference type="Proteomes" id="UP000800038"/>
    </source>
</evidence>
<dbReference type="EMBL" id="ML976057">
    <property type="protein sequence ID" value="KAF1940827.1"/>
    <property type="molecule type" value="Genomic_DNA"/>
</dbReference>